<feature type="region of interest" description="Disordered" evidence="6">
    <location>
        <begin position="463"/>
        <end position="533"/>
    </location>
</feature>
<feature type="region of interest" description="Disordered" evidence="6">
    <location>
        <begin position="284"/>
        <end position="377"/>
    </location>
</feature>
<organism evidence="8 9">
    <name type="scientific">Auxenochlorella protothecoides</name>
    <name type="common">Green microalga</name>
    <name type="synonym">Chlorella protothecoides</name>
    <dbReference type="NCBI Taxonomy" id="3075"/>
    <lineage>
        <taxon>Eukaryota</taxon>
        <taxon>Viridiplantae</taxon>
        <taxon>Chlorophyta</taxon>
        <taxon>core chlorophytes</taxon>
        <taxon>Trebouxiophyceae</taxon>
        <taxon>Chlorellales</taxon>
        <taxon>Chlorellaceae</taxon>
        <taxon>Auxenochlorella</taxon>
    </lineage>
</organism>
<keyword evidence="3 4" id="KW-0862">Zinc</keyword>
<dbReference type="KEGG" id="apro:F751_6728"/>
<dbReference type="PROSITE" id="PS50103">
    <property type="entry name" value="ZF_C3H1"/>
    <property type="match status" value="1"/>
</dbReference>
<keyword evidence="2 4" id="KW-0863">Zinc-finger</keyword>
<dbReference type="Proteomes" id="UP000028924">
    <property type="component" value="Unassembled WGS sequence"/>
</dbReference>
<feature type="zinc finger region" description="C3H1-type" evidence="4">
    <location>
        <begin position="430"/>
        <end position="457"/>
    </location>
</feature>
<evidence type="ECO:0000256" key="3">
    <source>
        <dbReference type="ARBA" id="ARBA00022833"/>
    </source>
</evidence>
<feature type="compositionally biased region" description="Low complexity" evidence="6">
    <location>
        <begin position="521"/>
        <end position="533"/>
    </location>
</feature>
<feature type="coiled-coil region" evidence="5">
    <location>
        <begin position="212"/>
        <end position="279"/>
    </location>
</feature>
<dbReference type="InterPro" id="IPR000571">
    <property type="entry name" value="Znf_CCCH"/>
</dbReference>
<dbReference type="Gene3D" id="4.10.1000.10">
    <property type="entry name" value="Zinc finger, CCCH-type"/>
    <property type="match status" value="1"/>
</dbReference>
<gene>
    <name evidence="8" type="ORF">F751_6728</name>
</gene>
<feature type="region of interest" description="Disordered" evidence="6">
    <location>
        <begin position="131"/>
        <end position="168"/>
    </location>
</feature>
<keyword evidence="9" id="KW-1185">Reference proteome</keyword>
<evidence type="ECO:0000313" key="9">
    <source>
        <dbReference type="Proteomes" id="UP000028924"/>
    </source>
</evidence>
<evidence type="ECO:0000256" key="2">
    <source>
        <dbReference type="ARBA" id="ARBA00022771"/>
    </source>
</evidence>
<evidence type="ECO:0000256" key="6">
    <source>
        <dbReference type="SAM" id="MobiDB-lite"/>
    </source>
</evidence>
<keyword evidence="5" id="KW-0175">Coiled coil</keyword>
<sequence>MAKEFSLVNKAAAAAATAAAQPLVDFTPGSDMLDPVLQAARARLAAEKAAEALTRAVHECTDLARLDAAISAAQEAEVEEAGLLRCGMEGGELDAIYGAPRDTHQGMCQRLSTADPSALLAWPHVVGDGRQELGSPPNYHDPALSAHPTKPTGKPMRPEPGWRVPSRRGRALERSLSGALAGRAAAAELEAKLALARREGVRCLALLESAARARATLELEEAAAALRAALDAGRGGRLQAERALRKASAEASRAEKKERERLARMEAEADRKILQAREKAARQHFAALQKERRRAVPRPSALGAEAACPSPASSSTAPSPGPALATASASPSHEATDPASSEACTPRAGSGDALGQRSVSPWAAPLPRQTSDPSSVAAGAANLAGLRWGSGGWTGLGGAAATSPPPAGPYPEAGGRASRQAALVAALDAARQPEACRYFVHGYCREGRRCRFAHALPHTLPQTPLWGVPGEGGEAPDGERPERTAPGGYAAAPAPGASFSPPDSAAGGETHPAPPSPGPTLPGTFAFGAPGSEAFGGASASAQPFCLDAFAGRGGLERWEAAPLSASLLSAATLSGPSLDSLRRVLPEFLRGEALDMDD</sequence>
<dbReference type="RefSeq" id="XP_011395553.1">
    <property type="nucleotide sequence ID" value="XM_011397251.1"/>
</dbReference>
<dbReference type="EMBL" id="KL662080">
    <property type="protein sequence ID" value="KFM22697.1"/>
    <property type="molecule type" value="Genomic_DNA"/>
</dbReference>
<dbReference type="SUPFAM" id="SSF90229">
    <property type="entry name" value="CCCH zinc finger"/>
    <property type="match status" value="1"/>
</dbReference>
<protein>
    <recommendedName>
        <fullName evidence="7">C3H1-type domain-containing protein</fullName>
    </recommendedName>
</protein>
<feature type="compositionally biased region" description="Low complexity" evidence="6">
    <location>
        <begin position="306"/>
        <end position="332"/>
    </location>
</feature>
<reference evidence="8 9" key="1">
    <citation type="journal article" date="2014" name="BMC Genomics">
        <title>Oil accumulation mechanisms of the oleaginous microalga Chlorella protothecoides revealed through its genome, transcriptomes, and proteomes.</title>
        <authorList>
            <person name="Gao C."/>
            <person name="Wang Y."/>
            <person name="Shen Y."/>
            <person name="Yan D."/>
            <person name="He X."/>
            <person name="Dai J."/>
            <person name="Wu Q."/>
        </authorList>
    </citation>
    <scope>NUCLEOTIDE SEQUENCE [LARGE SCALE GENOMIC DNA]</scope>
    <source>
        <strain evidence="8 9">0710</strain>
    </source>
</reference>
<dbReference type="InterPro" id="IPR036855">
    <property type="entry name" value="Znf_CCCH_sf"/>
</dbReference>
<feature type="compositionally biased region" description="Low complexity" evidence="6">
    <location>
        <begin position="485"/>
        <end position="511"/>
    </location>
</feature>
<evidence type="ECO:0000256" key="4">
    <source>
        <dbReference type="PROSITE-ProRule" id="PRU00723"/>
    </source>
</evidence>
<dbReference type="SMART" id="SM00356">
    <property type="entry name" value="ZnF_C3H1"/>
    <property type="match status" value="1"/>
</dbReference>
<dbReference type="AlphaFoldDB" id="A0A087SAE3"/>
<dbReference type="GeneID" id="23618119"/>
<keyword evidence="1 4" id="KW-0479">Metal-binding</keyword>
<evidence type="ECO:0000259" key="7">
    <source>
        <dbReference type="PROSITE" id="PS50103"/>
    </source>
</evidence>
<proteinExistence type="predicted"/>
<evidence type="ECO:0000256" key="1">
    <source>
        <dbReference type="ARBA" id="ARBA00022723"/>
    </source>
</evidence>
<evidence type="ECO:0000256" key="5">
    <source>
        <dbReference type="SAM" id="Coils"/>
    </source>
</evidence>
<name>A0A087SAE3_AUXPR</name>
<dbReference type="GO" id="GO:0008270">
    <property type="term" value="F:zinc ion binding"/>
    <property type="evidence" value="ECO:0007669"/>
    <property type="project" value="UniProtKB-KW"/>
</dbReference>
<dbReference type="OrthoDB" id="514511at2759"/>
<evidence type="ECO:0000313" key="8">
    <source>
        <dbReference type="EMBL" id="KFM22697.1"/>
    </source>
</evidence>
<accession>A0A087SAE3</accession>
<feature type="domain" description="C3H1-type" evidence="7">
    <location>
        <begin position="430"/>
        <end position="457"/>
    </location>
</feature>